<keyword evidence="2" id="KW-1185">Reference proteome</keyword>
<organism evidence="1 2">
    <name type="scientific">Irregularibacter muris</name>
    <dbReference type="NCBI Taxonomy" id="1796619"/>
    <lineage>
        <taxon>Bacteria</taxon>
        <taxon>Bacillati</taxon>
        <taxon>Bacillota</taxon>
        <taxon>Clostridia</taxon>
        <taxon>Eubacteriales</taxon>
        <taxon>Eubacteriaceae</taxon>
        <taxon>Irregularibacter</taxon>
    </lineage>
</organism>
<comment type="caution">
    <text evidence="1">The sequence shown here is derived from an EMBL/GenBank/DDBJ whole genome shotgun (WGS) entry which is preliminary data.</text>
</comment>
<evidence type="ECO:0000313" key="2">
    <source>
        <dbReference type="Proteomes" id="UP001205748"/>
    </source>
</evidence>
<dbReference type="EMBL" id="JANKAS010000001">
    <property type="protein sequence ID" value="MCR1897379.1"/>
    <property type="molecule type" value="Genomic_DNA"/>
</dbReference>
<dbReference type="InterPro" id="IPR035901">
    <property type="entry name" value="GIY-YIG_endonuc_sf"/>
</dbReference>
<sequence>MDKRKELKEQYKNMKPDMGIFMVRSNINNKYYIEATQDLKGTMNKTKFQLKFNSFLNKELQKAWKEQGESNFTIEILEKLQYDKDESKTDYSEDLALLQMIWEEKLSQKGMEFYQR</sequence>
<reference evidence="1" key="1">
    <citation type="submission" date="2022-07" db="EMBL/GenBank/DDBJ databases">
        <title>Enhanced cultured diversity of the mouse gut microbiota enables custom-made synthetic communities.</title>
        <authorList>
            <person name="Afrizal A."/>
        </authorList>
    </citation>
    <scope>NUCLEOTIDE SEQUENCE</scope>
    <source>
        <strain evidence="1">DSM 28593</strain>
    </source>
</reference>
<protein>
    <submittedName>
        <fullName evidence="1">GIY-YIG nuclease family protein</fullName>
    </submittedName>
</protein>
<gene>
    <name evidence="1" type="ORF">NSA47_00050</name>
</gene>
<name>A0AAE3HDQ4_9FIRM</name>
<dbReference type="CDD" id="cd10451">
    <property type="entry name" value="GIY-YIG_LuxR_like"/>
    <property type="match status" value="1"/>
</dbReference>
<dbReference type="RefSeq" id="WP_257528777.1">
    <property type="nucleotide sequence ID" value="NZ_JANKAS010000001.1"/>
</dbReference>
<proteinExistence type="predicted"/>
<dbReference type="SUPFAM" id="SSF82771">
    <property type="entry name" value="GIY-YIG endonuclease"/>
    <property type="match status" value="1"/>
</dbReference>
<dbReference type="AlphaFoldDB" id="A0AAE3HDQ4"/>
<dbReference type="Gene3D" id="3.40.1440.10">
    <property type="entry name" value="GIY-YIG endonuclease"/>
    <property type="match status" value="1"/>
</dbReference>
<dbReference type="Proteomes" id="UP001205748">
    <property type="component" value="Unassembled WGS sequence"/>
</dbReference>
<accession>A0AAE3HDQ4</accession>
<evidence type="ECO:0000313" key="1">
    <source>
        <dbReference type="EMBL" id="MCR1897379.1"/>
    </source>
</evidence>